<proteinExistence type="inferred from homology"/>
<protein>
    <recommendedName>
        <fullName evidence="5">GH26 domain-containing protein</fullName>
    </recommendedName>
</protein>
<dbReference type="InterPro" id="IPR000805">
    <property type="entry name" value="Glyco_hydro_26"/>
</dbReference>
<dbReference type="InterPro" id="IPR022790">
    <property type="entry name" value="GH26_dom"/>
</dbReference>
<comment type="caution">
    <text evidence="4">Lacks conserved residue(s) required for the propagation of feature annotation.</text>
</comment>
<organism evidence="6 7">
    <name type="scientific">Nesterenkonia halotolerans</name>
    <dbReference type="NCBI Taxonomy" id="225325"/>
    <lineage>
        <taxon>Bacteria</taxon>
        <taxon>Bacillati</taxon>
        <taxon>Actinomycetota</taxon>
        <taxon>Actinomycetes</taxon>
        <taxon>Micrococcales</taxon>
        <taxon>Micrococcaceae</taxon>
        <taxon>Nesterenkonia</taxon>
    </lineage>
</organism>
<dbReference type="Proteomes" id="UP000636579">
    <property type="component" value="Unassembled WGS sequence"/>
</dbReference>
<evidence type="ECO:0000313" key="6">
    <source>
        <dbReference type="EMBL" id="MBE1513744.1"/>
    </source>
</evidence>
<dbReference type="PANTHER" id="PTHR40079">
    <property type="entry name" value="MANNAN ENDO-1,4-BETA-MANNOSIDASE E-RELATED"/>
    <property type="match status" value="1"/>
</dbReference>
<dbReference type="Gene3D" id="3.20.20.80">
    <property type="entry name" value="Glycosidases"/>
    <property type="match status" value="1"/>
</dbReference>
<comment type="caution">
    <text evidence="6">The sequence shown here is derived from an EMBL/GenBank/DDBJ whole genome shotgun (WGS) entry which is preliminary data.</text>
</comment>
<name>A0ABR9J455_9MICC</name>
<feature type="domain" description="GH26" evidence="5">
    <location>
        <begin position="1"/>
        <end position="160"/>
    </location>
</feature>
<evidence type="ECO:0000256" key="4">
    <source>
        <dbReference type="PROSITE-ProRule" id="PRU01100"/>
    </source>
</evidence>
<evidence type="ECO:0000259" key="5">
    <source>
        <dbReference type="PROSITE" id="PS51764"/>
    </source>
</evidence>
<dbReference type="RefSeq" id="WP_192590590.1">
    <property type="nucleotide sequence ID" value="NZ_JADBEE010000001.1"/>
</dbReference>
<evidence type="ECO:0000256" key="3">
    <source>
        <dbReference type="ARBA" id="ARBA00023295"/>
    </source>
</evidence>
<dbReference type="PROSITE" id="PS51764">
    <property type="entry name" value="GH26"/>
    <property type="match status" value="1"/>
</dbReference>
<sequence>MDTDKDGELTEADDPYQPYYPGDDAVDWVGMTLYHWGSTYPWGGNNLPETEKFAAQLRGTYDGIGGDESGLPDFYAIYSEDRDKPLAIPETAAFVTEEANSDYALEIRRAWWQQVFSENTRSEFPNIRLINWFNWDKHEPEADGIVRWSITSDQRIADAFRSDLPDWVTTAEDVTTCQ</sequence>
<dbReference type="SUPFAM" id="SSF51445">
    <property type="entry name" value="(Trans)glycosidases"/>
    <property type="match status" value="1"/>
</dbReference>
<dbReference type="InterPro" id="IPR017853">
    <property type="entry name" value="GH"/>
</dbReference>
<reference evidence="6 7" key="1">
    <citation type="submission" date="2020-10" db="EMBL/GenBank/DDBJ databases">
        <title>Sequencing the genomes of 1000 actinobacteria strains.</title>
        <authorList>
            <person name="Klenk H.-P."/>
        </authorList>
    </citation>
    <scope>NUCLEOTIDE SEQUENCE [LARGE SCALE GENOMIC DNA]</scope>
    <source>
        <strain evidence="6 7">DSM 15474</strain>
    </source>
</reference>
<gene>
    <name evidence="6" type="ORF">H4W26_000499</name>
</gene>
<evidence type="ECO:0000313" key="7">
    <source>
        <dbReference type="Proteomes" id="UP000636579"/>
    </source>
</evidence>
<dbReference type="PANTHER" id="PTHR40079:SF4">
    <property type="entry name" value="GH26 DOMAIN-CONTAINING PROTEIN-RELATED"/>
    <property type="match status" value="1"/>
</dbReference>
<keyword evidence="3" id="KW-0326">Glycosidase</keyword>
<comment type="similarity">
    <text evidence="1 4">Belongs to the glycosyl hydrolase 26 family.</text>
</comment>
<dbReference type="EMBL" id="JADBEE010000001">
    <property type="protein sequence ID" value="MBE1513744.1"/>
    <property type="molecule type" value="Genomic_DNA"/>
</dbReference>
<keyword evidence="2" id="KW-0378">Hydrolase</keyword>
<evidence type="ECO:0000256" key="1">
    <source>
        <dbReference type="ARBA" id="ARBA00007754"/>
    </source>
</evidence>
<evidence type="ECO:0000256" key="2">
    <source>
        <dbReference type="ARBA" id="ARBA00022801"/>
    </source>
</evidence>
<keyword evidence="7" id="KW-1185">Reference proteome</keyword>
<accession>A0ABR9J455</accession>